<dbReference type="Pfam" id="PF10145">
    <property type="entry name" value="PhageMin_Tail"/>
    <property type="match status" value="1"/>
</dbReference>
<protein>
    <submittedName>
        <fullName evidence="4">Phage tail tape measure protein</fullName>
    </submittedName>
</protein>
<dbReference type="InterPro" id="IPR010090">
    <property type="entry name" value="Phage_tape_meas"/>
</dbReference>
<proteinExistence type="predicted"/>
<dbReference type="AlphaFoldDB" id="A0A345CPA9"/>
<evidence type="ECO:0000313" key="5">
    <source>
        <dbReference type="Proteomes" id="UP000264980"/>
    </source>
</evidence>
<evidence type="ECO:0000313" key="4">
    <source>
        <dbReference type="EMBL" id="AXF75276.1"/>
    </source>
</evidence>
<keyword evidence="2" id="KW-1133">Transmembrane helix</keyword>
<name>A0A345CPA9_9GAMM</name>
<accession>A0A345CPA9</accession>
<evidence type="ECO:0000256" key="1">
    <source>
        <dbReference type="SAM" id="MobiDB-lite"/>
    </source>
</evidence>
<feature type="transmembrane region" description="Helical" evidence="2">
    <location>
        <begin position="133"/>
        <end position="153"/>
    </location>
</feature>
<dbReference type="Proteomes" id="UP000264980">
    <property type="component" value="Chromosome"/>
</dbReference>
<feature type="region of interest" description="Disordered" evidence="1">
    <location>
        <begin position="34"/>
        <end position="53"/>
    </location>
</feature>
<keyword evidence="2" id="KW-0472">Membrane</keyword>
<keyword evidence="2" id="KW-0812">Transmembrane</keyword>
<reference evidence="4 5" key="1">
    <citation type="submission" date="2016-01" db="EMBL/GenBank/DDBJ databases">
        <authorList>
            <person name="Oliw E.H."/>
        </authorList>
    </citation>
    <scope>NUCLEOTIDE SEQUENCE [LARGE SCALE GENOMIC DNA]</scope>
    <source>
        <strain evidence="4 5">MDcuke</strain>
    </source>
</reference>
<evidence type="ECO:0000256" key="2">
    <source>
        <dbReference type="SAM" id="Phobius"/>
    </source>
</evidence>
<dbReference type="RefSeq" id="WP_233478798.1">
    <property type="nucleotide sequence ID" value="NZ_CP013970.1"/>
</dbReference>
<dbReference type="EMBL" id="CP013970">
    <property type="protein sequence ID" value="AXF75276.1"/>
    <property type="molecule type" value="Genomic_DNA"/>
</dbReference>
<feature type="domain" description="Phage tail tape measure protein" evidence="3">
    <location>
        <begin position="197"/>
        <end position="356"/>
    </location>
</feature>
<evidence type="ECO:0000259" key="3">
    <source>
        <dbReference type="Pfam" id="PF10145"/>
    </source>
</evidence>
<gene>
    <name evidence="4" type="ORF">AV903_02785</name>
</gene>
<organism evidence="4 5">
    <name type="scientific">Erwinia tracheiphila</name>
    <dbReference type="NCBI Taxonomy" id="65700"/>
    <lineage>
        <taxon>Bacteria</taxon>
        <taxon>Pseudomonadati</taxon>
        <taxon>Pseudomonadota</taxon>
        <taxon>Gammaproteobacteria</taxon>
        <taxon>Enterobacterales</taxon>
        <taxon>Erwiniaceae</taxon>
        <taxon>Erwinia</taxon>
    </lineage>
</organism>
<sequence length="623" mass="66203">MSRNLSLSLSLTAKDSGSKVLRAAMQEASKQVRQLEKDQQKSGEAGIRASKALTDEYRRSSEARSVLGIRSERQIQREIQQTTAAYNRLTRTGVMSASEQARAFDSMRQRVTQLRGELTRTSETMSRMSKARVLGGNIMALGGGIAAAGAVLAQPAREQMTYSQRLAGIANTAYNQLPPEQRIAAKAQLGDAIKGAVRKGGGTADTAANALGVLMSKGGVDDKTAMSVLGDVMYTSTATNSNPEEIAQLTVTALNNFKIKKEELPLFFDKLTRSGELGGFELTDMAKELPTIMTNYSKLGMGGLKDLDLLLGNLQANSATSGNNDTAANNFNNLLLKVTSADTMNSMKNRLFRVDGQKPVSYADYLVSQRSKGKNTYESFVNAIDATVTSDKGYKKLTSDIEKNKGTKKEGDLRAARDVLASSIIASIIPDQQAQLALTTAFLKKDYIKEQVAGTNKANGAVSSSFQVVASESDYKLNQLANEKFFADGEVFGGFNKNLGDAASAIAEYAKKYPMLSVAVEGATKGIVAMTAAAYVFAGIRMFQNGGIAASIPGAAGAAGAGVGGRLAGMLSIATPAIAITAGSVDLSTMRDKLREDFIKKPMPEKIEAIENGSSGYSFVDIA</sequence>